<dbReference type="FunFam" id="1.25.40.10:FF:000158">
    <property type="entry name" value="pentatricopeptide repeat-containing protein At2g33680"/>
    <property type="match status" value="1"/>
</dbReference>
<gene>
    <name evidence="3" type="ORF">CEY00_Acc13157</name>
</gene>
<organism evidence="3 4">
    <name type="scientific">Actinidia chinensis var. chinensis</name>
    <name type="common">Chinese soft-hair kiwi</name>
    <dbReference type="NCBI Taxonomy" id="1590841"/>
    <lineage>
        <taxon>Eukaryota</taxon>
        <taxon>Viridiplantae</taxon>
        <taxon>Streptophyta</taxon>
        <taxon>Embryophyta</taxon>
        <taxon>Tracheophyta</taxon>
        <taxon>Spermatophyta</taxon>
        <taxon>Magnoliopsida</taxon>
        <taxon>eudicotyledons</taxon>
        <taxon>Gunneridae</taxon>
        <taxon>Pentapetalae</taxon>
        <taxon>asterids</taxon>
        <taxon>Ericales</taxon>
        <taxon>Actinidiaceae</taxon>
        <taxon>Actinidia</taxon>
    </lineage>
</organism>
<dbReference type="PANTHER" id="PTHR47926:SF347">
    <property type="entry name" value="PENTATRICOPEPTIDE REPEAT-CONTAINING PROTEIN"/>
    <property type="match status" value="1"/>
</dbReference>
<dbReference type="Pfam" id="PF13041">
    <property type="entry name" value="PPR_2"/>
    <property type="match status" value="3"/>
</dbReference>
<evidence type="ECO:0000256" key="1">
    <source>
        <dbReference type="ARBA" id="ARBA00022737"/>
    </source>
</evidence>
<dbReference type="Pfam" id="PF01535">
    <property type="entry name" value="PPR"/>
    <property type="match status" value="4"/>
</dbReference>
<dbReference type="NCBIfam" id="TIGR00756">
    <property type="entry name" value="PPR"/>
    <property type="match status" value="2"/>
</dbReference>
<proteinExistence type="predicted"/>
<dbReference type="GO" id="GO:0009451">
    <property type="term" value="P:RNA modification"/>
    <property type="evidence" value="ECO:0007669"/>
    <property type="project" value="InterPro"/>
</dbReference>
<dbReference type="PANTHER" id="PTHR47926">
    <property type="entry name" value="PENTATRICOPEPTIDE REPEAT-CONTAINING PROTEIN"/>
    <property type="match status" value="1"/>
</dbReference>
<dbReference type="PROSITE" id="PS51375">
    <property type="entry name" value="PPR"/>
    <property type="match status" value="3"/>
</dbReference>
<dbReference type="Proteomes" id="UP000241394">
    <property type="component" value="Chromosome LG12"/>
</dbReference>
<dbReference type="InterPro" id="IPR046848">
    <property type="entry name" value="E_motif"/>
</dbReference>
<dbReference type="GO" id="GO:0003723">
    <property type="term" value="F:RNA binding"/>
    <property type="evidence" value="ECO:0007669"/>
    <property type="project" value="InterPro"/>
</dbReference>
<evidence type="ECO:0000313" key="4">
    <source>
        <dbReference type="Proteomes" id="UP000241394"/>
    </source>
</evidence>
<dbReference type="AlphaFoldDB" id="A0A2R6QV94"/>
<evidence type="ECO:0000256" key="2">
    <source>
        <dbReference type="PROSITE-ProRule" id="PRU00708"/>
    </source>
</evidence>
<accession>A0A2R6QV94</accession>
<dbReference type="InParanoid" id="A0A2R6QV94"/>
<evidence type="ECO:0000313" key="3">
    <source>
        <dbReference type="EMBL" id="PSS15665.1"/>
    </source>
</evidence>
<dbReference type="OMA" id="QACSYSG"/>
<reference evidence="3 4" key="1">
    <citation type="submission" date="2017-07" db="EMBL/GenBank/DDBJ databases">
        <title>An improved, manually edited Actinidia chinensis var. chinensis (kiwifruit) genome highlights the challenges associated with draft genomes and gene prediction in plants.</title>
        <authorList>
            <person name="Pilkington S."/>
            <person name="Crowhurst R."/>
            <person name="Hilario E."/>
            <person name="Nardozza S."/>
            <person name="Fraser L."/>
            <person name="Peng Y."/>
            <person name="Gunaseelan K."/>
            <person name="Simpson R."/>
            <person name="Tahir J."/>
            <person name="Deroles S."/>
            <person name="Templeton K."/>
            <person name="Luo Z."/>
            <person name="Davy M."/>
            <person name="Cheng C."/>
            <person name="Mcneilage M."/>
            <person name="Scaglione D."/>
            <person name="Liu Y."/>
            <person name="Zhang Q."/>
            <person name="Datson P."/>
            <person name="De Silva N."/>
            <person name="Gardiner S."/>
            <person name="Bassett H."/>
            <person name="Chagne D."/>
            <person name="Mccallum J."/>
            <person name="Dzierzon H."/>
            <person name="Deng C."/>
            <person name="Wang Y.-Y."/>
            <person name="Barron N."/>
            <person name="Manako K."/>
            <person name="Bowen J."/>
            <person name="Foster T."/>
            <person name="Erridge Z."/>
            <person name="Tiffin H."/>
            <person name="Waite C."/>
            <person name="Davies K."/>
            <person name="Grierson E."/>
            <person name="Laing W."/>
            <person name="Kirk R."/>
            <person name="Chen X."/>
            <person name="Wood M."/>
            <person name="Montefiori M."/>
            <person name="Brummell D."/>
            <person name="Schwinn K."/>
            <person name="Catanach A."/>
            <person name="Fullerton C."/>
            <person name="Li D."/>
            <person name="Meiyalaghan S."/>
            <person name="Nieuwenhuizen N."/>
            <person name="Read N."/>
            <person name="Prakash R."/>
            <person name="Hunter D."/>
            <person name="Zhang H."/>
            <person name="Mckenzie M."/>
            <person name="Knabel M."/>
            <person name="Harris A."/>
            <person name="Allan A."/>
            <person name="Chen A."/>
            <person name="Janssen B."/>
            <person name="Plunkett B."/>
            <person name="Dwamena C."/>
            <person name="Voogd C."/>
            <person name="Leif D."/>
            <person name="Lafferty D."/>
            <person name="Souleyre E."/>
            <person name="Varkonyi-Gasic E."/>
            <person name="Gambi F."/>
            <person name="Hanley J."/>
            <person name="Yao J.-L."/>
            <person name="Cheung J."/>
            <person name="David K."/>
            <person name="Warren B."/>
            <person name="Marsh K."/>
            <person name="Snowden K."/>
            <person name="Lin-Wang K."/>
            <person name="Brian L."/>
            <person name="Martinez-Sanchez M."/>
            <person name="Wang M."/>
            <person name="Ileperuma N."/>
            <person name="Macnee N."/>
            <person name="Campin R."/>
            <person name="Mcatee P."/>
            <person name="Drummond R."/>
            <person name="Espley R."/>
            <person name="Ireland H."/>
            <person name="Wu R."/>
            <person name="Atkinson R."/>
            <person name="Karunairetnam S."/>
            <person name="Bulley S."/>
            <person name="Chunkath S."/>
            <person name="Hanley Z."/>
            <person name="Storey R."/>
            <person name="Thrimawithana A."/>
            <person name="Thomson S."/>
            <person name="David C."/>
            <person name="Testolin R."/>
        </authorList>
    </citation>
    <scope>NUCLEOTIDE SEQUENCE [LARGE SCALE GENOMIC DNA]</scope>
    <source>
        <strain evidence="4">cv. Red5</strain>
        <tissue evidence="3">Young leaf</tissue>
    </source>
</reference>
<name>A0A2R6QV94_ACTCC</name>
<dbReference type="InterPro" id="IPR002885">
    <property type="entry name" value="PPR_rpt"/>
</dbReference>
<feature type="repeat" description="PPR" evidence="2">
    <location>
        <begin position="193"/>
        <end position="227"/>
    </location>
</feature>
<dbReference type="InterPro" id="IPR011990">
    <property type="entry name" value="TPR-like_helical_dom_sf"/>
</dbReference>
<dbReference type="GO" id="GO:0099402">
    <property type="term" value="P:plant organ development"/>
    <property type="evidence" value="ECO:0007669"/>
    <property type="project" value="UniProtKB-ARBA"/>
</dbReference>
<protein>
    <submittedName>
        <fullName evidence="3">Pentatricopeptide repeat-containing protein</fullName>
    </submittedName>
</protein>
<dbReference type="FunFam" id="1.25.40.10:FF:000343">
    <property type="entry name" value="Pentatricopeptide repeat-containing protein At3g58590"/>
    <property type="match status" value="2"/>
</dbReference>
<keyword evidence="4" id="KW-1185">Reference proteome</keyword>
<dbReference type="OrthoDB" id="1917369at2759"/>
<dbReference type="Pfam" id="PF20431">
    <property type="entry name" value="E_motif"/>
    <property type="match status" value="1"/>
</dbReference>
<keyword evidence="1" id="KW-0677">Repeat</keyword>
<dbReference type="Gene3D" id="1.25.40.10">
    <property type="entry name" value="Tetratricopeptide repeat domain"/>
    <property type="match status" value="6"/>
</dbReference>
<comment type="caution">
    <text evidence="3">The sequence shown here is derived from an EMBL/GenBank/DDBJ whole genome shotgun (WGS) entry which is preliminary data.</text>
</comment>
<feature type="repeat" description="PPR" evidence="2">
    <location>
        <begin position="123"/>
        <end position="157"/>
    </location>
</feature>
<reference evidence="4" key="2">
    <citation type="journal article" date="2018" name="BMC Genomics">
        <title>A manually annotated Actinidia chinensis var. chinensis (kiwifruit) genome highlights the challenges associated with draft genomes and gene prediction in plants.</title>
        <authorList>
            <person name="Pilkington S.M."/>
            <person name="Crowhurst R."/>
            <person name="Hilario E."/>
            <person name="Nardozza S."/>
            <person name="Fraser L."/>
            <person name="Peng Y."/>
            <person name="Gunaseelan K."/>
            <person name="Simpson R."/>
            <person name="Tahir J."/>
            <person name="Deroles S.C."/>
            <person name="Templeton K."/>
            <person name="Luo Z."/>
            <person name="Davy M."/>
            <person name="Cheng C."/>
            <person name="McNeilage M."/>
            <person name="Scaglione D."/>
            <person name="Liu Y."/>
            <person name="Zhang Q."/>
            <person name="Datson P."/>
            <person name="De Silva N."/>
            <person name="Gardiner S.E."/>
            <person name="Bassett H."/>
            <person name="Chagne D."/>
            <person name="McCallum J."/>
            <person name="Dzierzon H."/>
            <person name="Deng C."/>
            <person name="Wang Y.Y."/>
            <person name="Barron L."/>
            <person name="Manako K."/>
            <person name="Bowen J."/>
            <person name="Foster T.M."/>
            <person name="Erridge Z.A."/>
            <person name="Tiffin H."/>
            <person name="Waite C.N."/>
            <person name="Davies K.M."/>
            <person name="Grierson E.P."/>
            <person name="Laing W.A."/>
            <person name="Kirk R."/>
            <person name="Chen X."/>
            <person name="Wood M."/>
            <person name="Montefiori M."/>
            <person name="Brummell D.A."/>
            <person name="Schwinn K.E."/>
            <person name="Catanach A."/>
            <person name="Fullerton C."/>
            <person name="Li D."/>
            <person name="Meiyalaghan S."/>
            <person name="Nieuwenhuizen N."/>
            <person name="Read N."/>
            <person name="Prakash R."/>
            <person name="Hunter D."/>
            <person name="Zhang H."/>
            <person name="McKenzie M."/>
            <person name="Knabel M."/>
            <person name="Harris A."/>
            <person name="Allan A.C."/>
            <person name="Gleave A."/>
            <person name="Chen A."/>
            <person name="Janssen B.J."/>
            <person name="Plunkett B."/>
            <person name="Ampomah-Dwamena C."/>
            <person name="Voogd C."/>
            <person name="Leif D."/>
            <person name="Lafferty D."/>
            <person name="Souleyre E.J.F."/>
            <person name="Varkonyi-Gasic E."/>
            <person name="Gambi F."/>
            <person name="Hanley J."/>
            <person name="Yao J.L."/>
            <person name="Cheung J."/>
            <person name="David K.M."/>
            <person name="Warren B."/>
            <person name="Marsh K."/>
            <person name="Snowden K.C."/>
            <person name="Lin-Wang K."/>
            <person name="Brian L."/>
            <person name="Martinez-Sanchez M."/>
            <person name="Wang M."/>
            <person name="Ileperuma N."/>
            <person name="Macnee N."/>
            <person name="Campin R."/>
            <person name="McAtee P."/>
            <person name="Drummond R.S.M."/>
            <person name="Espley R.V."/>
            <person name="Ireland H.S."/>
            <person name="Wu R."/>
            <person name="Atkinson R.G."/>
            <person name="Karunairetnam S."/>
            <person name="Bulley S."/>
            <person name="Chunkath S."/>
            <person name="Hanley Z."/>
            <person name="Storey R."/>
            <person name="Thrimawithana A.H."/>
            <person name="Thomson S."/>
            <person name="David C."/>
            <person name="Testolin R."/>
            <person name="Huang H."/>
            <person name="Hellens R.P."/>
            <person name="Schaffer R.J."/>
        </authorList>
    </citation>
    <scope>NUCLEOTIDE SEQUENCE [LARGE SCALE GENOMIC DNA]</scope>
    <source>
        <strain evidence="4">cv. Red5</strain>
    </source>
</reference>
<feature type="repeat" description="PPR" evidence="2">
    <location>
        <begin position="428"/>
        <end position="462"/>
    </location>
</feature>
<dbReference type="EMBL" id="NKQK01000012">
    <property type="protein sequence ID" value="PSS15665.1"/>
    <property type="molecule type" value="Genomic_DNA"/>
</dbReference>
<dbReference type="STRING" id="1590841.A0A2R6QV94"/>
<sequence length="655" mass="72677">MYVKFSRLEDAHRVFDEMLERNAITWTTIMNGYSQISDVESVARMTRCMRKCNEELNEHTYSVILRACESPDEKICGEQIHGFVVKCGFCENVFVGTSLVSMYSRSGHLNAAEKLFNELMYKDVRCLNFMISEYGNAGYGEKAVWVFLELLHTGLEPNDYTFTNVISACYGAVGLKEGRQLHGLAMKHGLMGKTSVRNAIITMYGRHGSVEEAESMFREMGDRNLVSWTALLSLYVKNGYGHNALAQFLDMVNQGINLDSNCLACVLDGCSECKDLNLGVQIHGFVIKLGVVSDVNVGTALIDLYAKCEDLQSARLLLDNLSVINTASFNAILTGFAKIDGEDNEHAMILFNQLRLTELKPDSVTFACLLSSSADLACLVRGTSLHAYAIKTGFEGDLTVSNAVITMYAKCGSILDAHQMFTGMKEHDSISWNAMVSAHALHGQGNEAVSLFEEMVSEGFFPDKITILAVLQACSYSGFWNYGVSLFNEMELKYGVSPILEHFACLVDLLGRAGLFSEAMDIINKSPFSDSPLLWRTLVHVCKLCGDLNFGKVASQRLLDLAPKEAGSYILVSNMYAREGMFNDAARVRTIMNDLKMSKEAGCSWIEIDNKTHQFVASSKDHLESDDIYAKLDLLWVEMKNIAGDGSDILIWDPI</sequence>
<dbReference type="Gramene" id="PSS15665">
    <property type="protein sequence ID" value="PSS15665"/>
    <property type="gene ID" value="CEY00_Acc13157"/>
</dbReference>
<dbReference type="InterPro" id="IPR046960">
    <property type="entry name" value="PPR_At4g14850-like_plant"/>
</dbReference>